<dbReference type="AlphaFoldDB" id="A0AAE1EE71"/>
<proteinExistence type="predicted"/>
<evidence type="ECO:0000313" key="1">
    <source>
        <dbReference type="EMBL" id="KAK3804241.1"/>
    </source>
</evidence>
<sequence length="104" mass="11488">MEYLRRFVSTLPPLLNCDFHIVHYNKNRYNDSEDSTPPSGCREPALKAVKRFDLLSMAGHVRAARRDNRAERCLESFCGGTPRAHGEALCGGGLILFPALGLAA</sequence>
<organism evidence="1 2">
    <name type="scientific">Elysia crispata</name>
    <name type="common">lettuce slug</name>
    <dbReference type="NCBI Taxonomy" id="231223"/>
    <lineage>
        <taxon>Eukaryota</taxon>
        <taxon>Metazoa</taxon>
        <taxon>Spiralia</taxon>
        <taxon>Lophotrochozoa</taxon>
        <taxon>Mollusca</taxon>
        <taxon>Gastropoda</taxon>
        <taxon>Heterobranchia</taxon>
        <taxon>Euthyneura</taxon>
        <taxon>Panpulmonata</taxon>
        <taxon>Sacoglossa</taxon>
        <taxon>Placobranchoidea</taxon>
        <taxon>Plakobranchidae</taxon>
        <taxon>Elysia</taxon>
    </lineage>
</organism>
<protein>
    <submittedName>
        <fullName evidence="1">Uncharacterized protein</fullName>
    </submittedName>
</protein>
<reference evidence="1" key="1">
    <citation type="journal article" date="2023" name="G3 (Bethesda)">
        <title>A reference genome for the long-term kleptoplast-retaining sea slug Elysia crispata morphotype clarki.</title>
        <authorList>
            <person name="Eastman K.E."/>
            <person name="Pendleton A.L."/>
            <person name="Shaikh M.A."/>
            <person name="Suttiyut T."/>
            <person name="Ogas R."/>
            <person name="Tomko P."/>
            <person name="Gavelis G."/>
            <person name="Widhalm J.R."/>
            <person name="Wisecaver J.H."/>
        </authorList>
    </citation>
    <scope>NUCLEOTIDE SEQUENCE</scope>
    <source>
        <strain evidence="1">ECLA1</strain>
    </source>
</reference>
<dbReference type="EMBL" id="JAWDGP010000029">
    <property type="protein sequence ID" value="KAK3804241.1"/>
    <property type="molecule type" value="Genomic_DNA"/>
</dbReference>
<keyword evidence="2" id="KW-1185">Reference proteome</keyword>
<comment type="caution">
    <text evidence="1">The sequence shown here is derived from an EMBL/GenBank/DDBJ whole genome shotgun (WGS) entry which is preliminary data.</text>
</comment>
<gene>
    <name evidence="1" type="ORF">RRG08_040748</name>
</gene>
<dbReference type="Proteomes" id="UP001283361">
    <property type="component" value="Unassembled WGS sequence"/>
</dbReference>
<name>A0AAE1EE71_9GAST</name>
<accession>A0AAE1EE71</accession>
<evidence type="ECO:0000313" key="2">
    <source>
        <dbReference type="Proteomes" id="UP001283361"/>
    </source>
</evidence>